<dbReference type="Proteomes" id="UP001159364">
    <property type="component" value="Linkage Group LG03"/>
</dbReference>
<feature type="region of interest" description="Disordered" evidence="1">
    <location>
        <begin position="1"/>
        <end position="66"/>
    </location>
</feature>
<gene>
    <name evidence="3" type="ORF">K2173_000204</name>
</gene>
<dbReference type="Gene3D" id="3.10.20.90">
    <property type="entry name" value="Phosphatidylinositol 3-kinase Catalytic Subunit, Chain A, domain 1"/>
    <property type="match status" value="1"/>
</dbReference>
<keyword evidence="4" id="KW-1185">Reference proteome</keyword>
<comment type="caution">
    <text evidence="3">The sequence shown here is derived from an EMBL/GenBank/DDBJ whole genome shotgun (WGS) entry which is preliminary data.</text>
</comment>
<dbReference type="AlphaFoldDB" id="A0AAV8TQ93"/>
<evidence type="ECO:0000259" key="2">
    <source>
        <dbReference type="Pfam" id="PF11976"/>
    </source>
</evidence>
<dbReference type="PANTHER" id="PTHR47813:SF2">
    <property type="entry name" value="UBIQUITIN-LIKE SUPERFAMILY PROTEIN"/>
    <property type="match status" value="1"/>
</dbReference>
<organism evidence="3 4">
    <name type="scientific">Erythroxylum novogranatense</name>
    <dbReference type="NCBI Taxonomy" id="1862640"/>
    <lineage>
        <taxon>Eukaryota</taxon>
        <taxon>Viridiplantae</taxon>
        <taxon>Streptophyta</taxon>
        <taxon>Embryophyta</taxon>
        <taxon>Tracheophyta</taxon>
        <taxon>Spermatophyta</taxon>
        <taxon>Magnoliopsida</taxon>
        <taxon>eudicotyledons</taxon>
        <taxon>Gunneridae</taxon>
        <taxon>Pentapetalae</taxon>
        <taxon>rosids</taxon>
        <taxon>fabids</taxon>
        <taxon>Malpighiales</taxon>
        <taxon>Erythroxylaceae</taxon>
        <taxon>Erythroxylum</taxon>
    </lineage>
</organism>
<accession>A0AAV8TQ93</accession>
<feature type="domain" description="Rad60/SUMO-like" evidence="2">
    <location>
        <begin position="130"/>
        <end position="198"/>
    </location>
</feature>
<evidence type="ECO:0000313" key="4">
    <source>
        <dbReference type="Proteomes" id="UP001159364"/>
    </source>
</evidence>
<evidence type="ECO:0000313" key="3">
    <source>
        <dbReference type="EMBL" id="KAJ8769086.1"/>
    </source>
</evidence>
<proteinExistence type="predicted"/>
<evidence type="ECO:0000256" key="1">
    <source>
        <dbReference type="SAM" id="MobiDB-lite"/>
    </source>
</evidence>
<dbReference type="EMBL" id="JAIWQS010000003">
    <property type="protein sequence ID" value="KAJ8769086.1"/>
    <property type="molecule type" value="Genomic_DNA"/>
</dbReference>
<dbReference type="PANTHER" id="PTHR47813">
    <property type="entry name" value="UBIQUITIN-LIKE SUPERFAMILY PROTEIN"/>
    <property type="match status" value="1"/>
</dbReference>
<dbReference type="Pfam" id="PF11976">
    <property type="entry name" value="Rad60-SLD"/>
    <property type="match status" value="1"/>
</dbReference>
<dbReference type="SUPFAM" id="SSF54236">
    <property type="entry name" value="Ubiquitin-like"/>
    <property type="match status" value="1"/>
</dbReference>
<reference evidence="3 4" key="1">
    <citation type="submission" date="2021-09" db="EMBL/GenBank/DDBJ databases">
        <title>Genomic insights and catalytic innovation underlie evolution of tropane alkaloids biosynthesis.</title>
        <authorList>
            <person name="Wang Y.-J."/>
            <person name="Tian T."/>
            <person name="Huang J.-P."/>
            <person name="Huang S.-X."/>
        </authorList>
    </citation>
    <scope>NUCLEOTIDE SEQUENCE [LARGE SCALE GENOMIC DNA]</scope>
    <source>
        <strain evidence="3">KIB-2018</strain>
        <tissue evidence="3">Leaf</tissue>
    </source>
</reference>
<dbReference type="CDD" id="cd01763">
    <property type="entry name" value="Ubl_SUMO_like"/>
    <property type="match status" value="1"/>
</dbReference>
<sequence length="203" mass="23737">MDESTEELDPYDDSPDELPTKRLNTSEPAVQVVDDDVEVTEVKNSENKDEEDWLPPPPKISGHSQDFLGENSMIKELRLKKLELQQSLRDQLKMYCELWSHLLEETSVVQFSHHWMMLLSKIEGSFRKNKIVISFQDKDELRQFRVYKDEKFERIFKMYVDKVKLDIQSLGFSFDGDIIHSAATPNSLGMEDDDIIEVHAKKK</sequence>
<dbReference type="InterPro" id="IPR022617">
    <property type="entry name" value="Rad60/SUMO-like_dom"/>
</dbReference>
<name>A0AAV8TQ93_9ROSI</name>
<dbReference type="InterPro" id="IPR029071">
    <property type="entry name" value="Ubiquitin-like_domsf"/>
</dbReference>
<feature type="compositionally biased region" description="Acidic residues" evidence="1">
    <location>
        <begin position="1"/>
        <end position="16"/>
    </location>
</feature>
<protein>
    <recommendedName>
        <fullName evidence="2">Rad60/SUMO-like domain-containing protein</fullName>
    </recommendedName>
</protein>